<dbReference type="PANTHER" id="PTHR44688">
    <property type="entry name" value="DNA-BINDING TRANSCRIPTIONAL ACTIVATOR DEVR_DOSR"/>
    <property type="match status" value="1"/>
</dbReference>
<dbReference type="SUPFAM" id="SSF46894">
    <property type="entry name" value="C-terminal effector domain of the bipartite response regulators"/>
    <property type="match status" value="1"/>
</dbReference>
<dbReference type="InterPro" id="IPR036388">
    <property type="entry name" value="WH-like_DNA-bd_sf"/>
</dbReference>
<comment type="caution">
    <text evidence="5">The sequence shown here is derived from an EMBL/GenBank/DDBJ whole genome shotgun (WGS) entry which is preliminary data.</text>
</comment>
<evidence type="ECO:0000313" key="6">
    <source>
        <dbReference type="Proteomes" id="UP000758701"/>
    </source>
</evidence>
<keyword evidence="2" id="KW-0238">DNA-binding</keyword>
<evidence type="ECO:0000313" key="5">
    <source>
        <dbReference type="EMBL" id="MBZ6156184.1"/>
    </source>
</evidence>
<dbReference type="RefSeq" id="WP_051160021.1">
    <property type="nucleotide sequence ID" value="NZ_BNEG01000002.1"/>
</dbReference>
<dbReference type="InterPro" id="IPR016032">
    <property type="entry name" value="Sig_transdc_resp-reg_C-effctor"/>
</dbReference>
<feature type="domain" description="HTH luxR-type" evidence="4">
    <location>
        <begin position="189"/>
        <end position="254"/>
    </location>
</feature>
<dbReference type="SMART" id="SM00421">
    <property type="entry name" value="HTH_LUXR"/>
    <property type="match status" value="1"/>
</dbReference>
<dbReference type="EMBL" id="JAHSTP010000024">
    <property type="protein sequence ID" value="MBZ6156184.1"/>
    <property type="molecule type" value="Genomic_DNA"/>
</dbReference>
<dbReference type="InterPro" id="IPR000792">
    <property type="entry name" value="Tscrpt_reg_LuxR_C"/>
</dbReference>
<evidence type="ECO:0000256" key="2">
    <source>
        <dbReference type="ARBA" id="ARBA00023125"/>
    </source>
</evidence>
<evidence type="ECO:0000259" key="4">
    <source>
        <dbReference type="PROSITE" id="PS50043"/>
    </source>
</evidence>
<keyword evidence="3" id="KW-0804">Transcription</keyword>
<sequence>MGLDHRDYEVLLALSVHALEQAGSASPWPALVGALRGHLGVEAVTLTEIARERSRPLAWAPGRVGEGRVRELSRQSMRSGHPLVGHYRQARDSVPRTAEDLAGSAVWRNSAARSVAREHFGAGHILGLPCALPSANSGVLRGCVVYSRTRFSPAQHLFLRRAQPLLAAVDAQERVMGRMQEGAGRRASRRAREYGLTQRELAVLTLLGEALPAKGVATRLGISVRTVHKHMQNLYRKLGTRDRMETVLLAQSLGLLRPGSPVLPPHADR</sequence>
<gene>
    <name evidence="5" type="ORF">KVH32_34235</name>
</gene>
<evidence type="ECO:0000256" key="3">
    <source>
        <dbReference type="ARBA" id="ARBA00023163"/>
    </source>
</evidence>
<dbReference type="Gene3D" id="1.10.10.10">
    <property type="entry name" value="Winged helix-like DNA-binding domain superfamily/Winged helix DNA-binding domain"/>
    <property type="match status" value="1"/>
</dbReference>
<accession>A0ABS7WEX8</accession>
<organism evidence="5 6">
    <name type="scientific">Streptomyces olivaceus</name>
    <dbReference type="NCBI Taxonomy" id="47716"/>
    <lineage>
        <taxon>Bacteria</taxon>
        <taxon>Bacillati</taxon>
        <taxon>Actinomycetota</taxon>
        <taxon>Actinomycetes</taxon>
        <taxon>Kitasatosporales</taxon>
        <taxon>Streptomycetaceae</taxon>
        <taxon>Streptomyces</taxon>
    </lineage>
</organism>
<name>A0ABS7WEX8_STROV</name>
<dbReference type="CDD" id="cd06170">
    <property type="entry name" value="LuxR_C_like"/>
    <property type="match status" value="1"/>
</dbReference>
<evidence type="ECO:0000256" key="1">
    <source>
        <dbReference type="ARBA" id="ARBA00023015"/>
    </source>
</evidence>
<keyword evidence="6" id="KW-1185">Reference proteome</keyword>
<protein>
    <submittedName>
        <fullName evidence="5">LuxR C-terminal-related transcriptional regulator</fullName>
    </submittedName>
</protein>
<reference evidence="5 6" key="1">
    <citation type="submission" date="2021-06" db="EMBL/GenBank/DDBJ databases">
        <title>Ecological speciation of a Streptomyces species isolated from different habitats and geographic origins.</title>
        <authorList>
            <person name="Wang J."/>
        </authorList>
    </citation>
    <scope>NUCLEOTIDE SEQUENCE [LARGE SCALE GENOMIC DNA]</scope>
    <source>
        <strain evidence="5 6">FXJ8.012</strain>
    </source>
</reference>
<dbReference type="Pfam" id="PF00196">
    <property type="entry name" value="GerE"/>
    <property type="match status" value="1"/>
</dbReference>
<keyword evidence="1" id="KW-0805">Transcription regulation</keyword>
<dbReference type="PANTHER" id="PTHR44688:SF16">
    <property type="entry name" value="DNA-BINDING TRANSCRIPTIONAL ACTIVATOR DEVR_DOSR"/>
    <property type="match status" value="1"/>
</dbReference>
<dbReference type="Proteomes" id="UP000758701">
    <property type="component" value="Unassembled WGS sequence"/>
</dbReference>
<proteinExistence type="predicted"/>
<dbReference type="PROSITE" id="PS50043">
    <property type="entry name" value="HTH_LUXR_2"/>
    <property type="match status" value="1"/>
</dbReference>
<dbReference type="PRINTS" id="PR00038">
    <property type="entry name" value="HTHLUXR"/>
</dbReference>